<dbReference type="OrthoDB" id="9766390at2"/>
<dbReference type="EMBL" id="LSZO01000182">
    <property type="protein sequence ID" value="KXU36443.1"/>
    <property type="molecule type" value="Genomic_DNA"/>
</dbReference>
<dbReference type="Pfam" id="PF05170">
    <property type="entry name" value="AsmA"/>
    <property type="match status" value="1"/>
</dbReference>
<protein>
    <submittedName>
        <fullName evidence="3">Cell envelope biogenesis protein AsmA</fullName>
    </submittedName>
</protein>
<dbReference type="InterPro" id="IPR007844">
    <property type="entry name" value="AsmA"/>
</dbReference>
<dbReference type="RefSeq" id="WP_068391637.1">
    <property type="nucleotide sequence ID" value="NZ_LSZO01000182.1"/>
</dbReference>
<dbReference type="GO" id="GO:0090313">
    <property type="term" value="P:regulation of protein targeting to membrane"/>
    <property type="evidence" value="ECO:0007669"/>
    <property type="project" value="TreeGrafter"/>
</dbReference>
<feature type="region of interest" description="Disordered" evidence="1">
    <location>
        <begin position="125"/>
        <end position="153"/>
    </location>
</feature>
<evidence type="ECO:0000313" key="3">
    <source>
        <dbReference type="EMBL" id="KXU36443.1"/>
    </source>
</evidence>
<evidence type="ECO:0000259" key="2">
    <source>
        <dbReference type="Pfam" id="PF05170"/>
    </source>
</evidence>
<evidence type="ECO:0000256" key="1">
    <source>
        <dbReference type="SAM" id="MobiDB-lite"/>
    </source>
</evidence>
<name>A0A139SPH9_9GAMM</name>
<reference evidence="3 4" key="1">
    <citation type="submission" date="2016-02" db="EMBL/GenBank/DDBJ databases">
        <authorList>
            <person name="Wen L."/>
            <person name="He K."/>
            <person name="Yang H."/>
        </authorList>
    </citation>
    <scope>NUCLEOTIDE SEQUENCE [LARGE SCALE GENOMIC DNA]</scope>
    <source>
        <strain evidence="3 4">CV58</strain>
    </source>
</reference>
<feature type="domain" description="AsmA" evidence="2">
    <location>
        <begin position="1"/>
        <end position="608"/>
    </location>
</feature>
<organism evidence="3 4">
    <name type="scientific">Ventosimonas gracilis</name>
    <dbReference type="NCBI Taxonomy" id="1680762"/>
    <lineage>
        <taxon>Bacteria</taxon>
        <taxon>Pseudomonadati</taxon>
        <taxon>Pseudomonadota</taxon>
        <taxon>Gammaproteobacteria</taxon>
        <taxon>Pseudomonadales</taxon>
        <taxon>Ventosimonadaceae</taxon>
        <taxon>Ventosimonas</taxon>
    </lineage>
</organism>
<feature type="compositionally biased region" description="Polar residues" evidence="1">
    <location>
        <begin position="134"/>
        <end position="153"/>
    </location>
</feature>
<dbReference type="AlphaFoldDB" id="A0A139SPH9"/>
<feature type="compositionally biased region" description="Polar residues" evidence="1">
    <location>
        <begin position="398"/>
        <end position="409"/>
    </location>
</feature>
<dbReference type="InterPro" id="IPR052894">
    <property type="entry name" value="AsmA-related"/>
</dbReference>
<dbReference type="PANTHER" id="PTHR30441:SF4">
    <property type="entry name" value="PROTEIN ASMA"/>
    <property type="match status" value="1"/>
</dbReference>
<accession>A0A139SPH9</accession>
<feature type="region of interest" description="Disordered" evidence="1">
    <location>
        <begin position="387"/>
        <end position="425"/>
    </location>
</feature>
<evidence type="ECO:0000313" key="4">
    <source>
        <dbReference type="Proteomes" id="UP000072660"/>
    </source>
</evidence>
<dbReference type="Proteomes" id="UP000072660">
    <property type="component" value="Unassembled WGS sequence"/>
</dbReference>
<dbReference type="PANTHER" id="PTHR30441">
    <property type="entry name" value="DUF748 DOMAIN-CONTAINING PROTEIN"/>
    <property type="match status" value="1"/>
</dbReference>
<sequence>MKSVGKIVGILLLVLLLIVVGLGFALTQLIDPNDYKGEIQDLAREKANIELKLSGDIGWSLFPWLGLSLHQASVASTQTPDKPFAKLDMLGLSVRLLPLLSREVQMSAIRVEGLNLTLERNAQGKGNWEDIGPSANSSNQSASKEPTASQDKTAQPLKIDIDSLIINNGRLDYFDAQSGMRFSAESLQLTTGSIREGAAIPLKFSAFISANQPVLRVSTELSADFFIDSANRHYRLDNLRASGELSGEPFSDKSANFVAQGQLLFEQSAQLAKWNNLKLSLNQLRASGELSVGHLDKAPTIGGQLALAEFDLGQFAAGLGTQLPPMADASALKKFSLSGQIKGTKSSLALENLKIQLDDSQFSGQLSLADFSKQALRVQLAGDKLNLDRYLPPPEKTAAQTSKPDQGSGDTLPKSPTEASWSDEPVLPLKTLRSLDLALELTLEQLTYQQMPLNKVQLKANAADGLLGLQSLKAALYDGSLTANAQLDVRGVQPLLAASTKVVNVPIERLLEKPGQKSPISGALELNADVQSRGNSQLAWVQGLNGKANFVVKNGVLPDANLEQQLCTGIALLNRKTLSSEQRSQDTPFEQLSGSLNLVNGVATNPDLAIRIPGLSLKGNGQVNLPVLGMDYRLGLLIEGDTQADPDPACTVNRRYVGMELPVRCRGSLELGAKACRLDKDGVAQIAARLIVDQYGEKIESKLDKAIEKKLGTEAAPQIKDALRGLFKP</sequence>
<comment type="caution">
    <text evidence="3">The sequence shown here is derived from an EMBL/GenBank/DDBJ whole genome shotgun (WGS) entry which is preliminary data.</text>
</comment>
<dbReference type="GO" id="GO:0005886">
    <property type="term" value="C:plasma membrane"/>
    <property type="evidence" value="ECO:0007669"/>
    <property type="project" value="TreeGrafter"/>
</dbReference>
<gene>
    <name evidence="3" type="ORF">AXE65_04930</name>
</gene>
<proteinExistence type="predicted"/>
<keyword evidence="4" id="KW-1185">Reference proteome</keyword>